<dbReference type="STRING" id="4846.A0A367KKA6"/>
<dbReference type="Pfam" id="PF00046">
    <property type="entry name" value="Homeodomain"/>
    <property type="match status" value="1"/>
</dbReference>
<dbReference type="PROSITE" id="PS50071">
    <property type="entry name" value="HOMEOBOX_2"/>
    <property type="match status" value="1"/>
</dbReference>
<dbReference type="InterPro" id="IPR001356">
    <property type="entry name" value="HD"/>
</dbReference>
<gene>
    <name evidence="5" type="ORF">CU098_011151</name>
</gene>
<dbReference type="SMART" id="SM00389">
    <property type="entry name" value="HOX"/>
    <property type="match status" value="1"/>
</dbReference>
<feature type="region of interest" description="Disordered" evidence="3">
    <location>
        <begin position="506"/>
        <end position="530"/>
    </location>
</feature>
<comment type="subcellular location">
    <subcellularLocation>
        <location evidence="1 2">Nucleus</location>
    </subcellularLocation>
</comment>
<dbReference type="InterPro" id="IPR009057">
    <property type="entry name" value="Homeodomain-like_sf"/>
</dbReference>
<keyword evidence="1 2" id="KW-0371">Homeobox</keyword>
<proteinExistence type="predicted"/>
<evidence type="ECO:0000256" key="2">
    <source>
        <dbReference type="RuleBase" id="RU000682"/>
    </source>
</evidence>
<reference evidence="5 6" key="1">
    <citation type="journal article" date="2018" name="G3 (Bethesda)">
        <title>Phylogenetic and Phylogenomic Definition of Rhizopus Species.</title>
        <authorList>
            <person name="Gryganskyi A.P."/>
            <person name="Golan J."/>
            <person name="Dolatabadi S."/>
            <person name="Mondo S."/>
            <person name="Robb S."/>
            <person name="Idnurm A."/>
            <person name="Muszewska A."/>
            <person name="Steczkiewicz K."/>
            <person name="Masonjones S."/>
            <person name="Liao H.L."/>
            <person name="Gajdeczka M.T."/>
            <person name="Anike F."/>
            <person name="Vuek A."/>
            <person name="Anishchenko I.M."/>
            <person name="Voigt K."/>
            <person name="de Hoog G.S."/>
            <person name="Smith M.E."/>
            <person name="Heitman J."/>
            <person name="Vilgalys R."/>
            <person name="Stajich J.E."/>
        </authorList>
    </citation>
    <scope>NUCLEOTIDE SEQUENCE [LARGE SCALE GENOMIC DNA]</scope>
    <source>
        <strain evidence="5 6">LSU 92-RS-03</strain>
    </source>
</reference>
<dbReference type="CDD" id="cd00086">
    <property type="entry name" value="homeodomain"/>
    <property type="match status" value="1"/>
</dbReference>
<dbReference type="EMBL" id="PJQM01001334">
    <property type="protein sequence ID" value="RCI02589.1"/>
    <property type="molecule type" value="Genomic_DNA"/>
</dbReference>
<feature type="compositionally biased region" description="Basic and acidic residues" evidence="3">
    <location>
        <begin position="515"/>
        <end position="530"/>
    </location>
</feature>
<keyword evidence="6" id="KW-1185">Reference proteome</keyword>
<feature type="compositionally biased region" description="Low complexity" evidence="3">
    <location>
        <begin position="170"/>
        <end position="190"/>
    </location>
</feature>
<accession>A0A367KKA6</accession>
<feature type="region of interest" description="Disordered" evidence="3">
    <location>
        <begin position="169"/>
        <end position="191"/>
    </location>
</feature>
<evidence type="ECO:0000256" key="1">
    <source>
        <dbReference type="PROSITE-ProRule" id="PRU00108"/>
    </source>
</evidence>
<dbReference type="GO" id="GO:0005634">
    <property type="term" value="C:nucleus"/>
    <property type="evidence" value="ECO:0007669"/>
    <property type="project" value="UniProtKB-SubCell"/>
</dbReference>
<dbReference type="InterPro" id="IPR036514">
    <property type="entry name" value="SGNH_hydro_sf"/>
</dbReference>
<dbReference type="Proteomes" id="UP000253551">
    <property type="component" value="Unassembled WGS sequence"/>
</dbReference>
<keyword evidence="1 2" id="KW-0238">DNA-binding</keyword>
<feature type="domain" description="Homeobox" evidence="4">
    <location>
        <begin position="546"/>
        <end position="610"/>
    </location>
</feature>
<dbReference type="GO" id="GO:0003677">
    <property type="term" value="F:DNA binding"/>
    <property type="evidence" value="ECO:0007669"/>
    <property type="project" value="UniProtKB-UniRule"/>
</dbReference>
<organism evidence="5 6">
    <name type="scientific">Rhizopus stolonifer</name>
    <name type="common">Rhizopus nigricans</name>
    <dbReference type="NCBI Taxonomy" id="4846"/>
    <lineage>
        <taxon>Eukaryota</taxon>
        <taxon>Fungi</taxon>
        <taxon>Fungi incertae sedis</taxon>
        <taxon>Mucoromycota</taxon>
        <taxon>Mucoromycotina</taxon>
        <taxon>Mucoromycetes</taxon>
        <taxon>Mucorales</taxon>
        <taxon>Mucorineae</taxon>
        <taxon>Rhizopodaceae</taxon>
        <taxon>Rhizopus</taxon>
    </lineage>
</organism>
<dbReference type="SUPFAM" id="SSF46689">
    <property type="entry name" value="Homeodomain-like"/>
    <property type="match status" value="1"/>
</dbReference>
<name>A0A367KKA6_RHIST</name>
<evidence type="ECO:0000259" key="4">
    <source>
        <dbReference type="PROSITE" id="PS50071"/>
    </source>
</evidence>
<dbReference type="OrthoDB" id="2389483at2759"/>
<evidence type="ECO:0000313" key="5">
    <source>
        <dbReference type="EMBL" id="RCI02589.1"/>
    </source>
</evidence>
<keyword evidence="1 2" id="KW-0539">Nucleus</keyword>
<comment type="caution">
    <text evidence="5">The sequence shown here is derived from an EMBL/GenBank/DDBJ whole genome shotgun (WGS) entry which is preliminary data.</text>
</comment>
<protein>
    <recommendedName>
        <fullName evidence="4">Homeobox domain-containing protein</fullName>
    </recommendedName>
</protein>
<dbReference type="Gene3D" id="3.40.50.1110">
    <property type="entry name" value="SGNH hydrolase"/>
    <property type="match status" value="1"/>
</dbReference>
<evidence type="ECO:0000256" key="3">
    <source>
        <dbReference type="SAM" id="MobiDB-lite"/>
    </source>
</evidence>
<feature type="DNA-binding region" description="Homeobox" evidence="1">
    <location>
        <begin position="548"/>
        <end position="611"/>
    </location>
</feature>
<dbReference type="Gene3D" id="1.10.10.60">
    <property type="entry name" value="Homeodomain-like"/>
    <property type="match status" value="1"/>
</dbReference>
<dbReference type="AlphaFoldDB" id="A0A367KKA6"/>
<sequence>MDTDKAKDKSQAVIEINRLLEKDISNLNKHHHSIEVDLVDIHSLVDDLVVDPIIFGYKHATGSIVADCGKPCSSADEYVWLDDTRFSTGFHKTIATSIVESESFTPKSELTKEPTVRSEKFTIKPSKGIIEELVKEYDDFAMDQSNTQVSHILEHIALIHPTGSSEKEVSLVSPVSPQSSQSTNSPSNSSCDMENVYDDLSNVFREASLNAEFIMGDEEDLNNESPVFLVEILRRFPDLPSFIVHSEFPTFSRLWLNFQKYIILAKEPERRYDIQTWLKLSVVQIGSIMVSIAKAHLHSDNDLEIVSRSMFSAFRQLKDHMELVYEVFQIIENGRVWFNQNPLQAIAPLIENLVKLKQGVEQPDFQTNTFSTSSSDGVPQDILHDQTQMNAFIYDTDYIKTDDNLLGASVNEQQVNGTDDPNFPFKNSLPHSGNLLLFSSALGLPSMDQGVCQGSGLTKNTNLLSEDCPSSTEAKDNVLCASPDDNDIESFFDGDLEFEDYIEEMEEDDDDEYVDSDKDNAENIGKEEPKSRVRRTCKRKKFNNRYSSRRTATSYDEETTHYLKSIFYDIYSVRSRLTKEQRKRIEKETGLKPRNITYWFSNHKRRFQHALEEFKQVVKESNGQVKTYGDFLDWQKAHCFKE</sequence>
<evidence type="ECO:0000313" key="6">
    <source>
        <dbReference type="Proteomes" id="UP000253551"/>
    </source>
</evidence>